<feature type="transmembrane region" description="Helical" evidence="1">
    <location>
        <begin position="266"/>
        <end position="285"/>
    </location>
</feature>
<dbReference type="Gene3D" id="3.90.550.10">
    <property type="entry name" value="Spore Coat Polysaccharide Biosynthesis Protein SpsA, Chain A"/>
    <property type="match status" value="1"/>
</dbReference>
<dbReference type="EMBL" id="JBIPKE010000020">
    <property type="protein sequence ID" value="MFH6986095.1"/>
    <property type="molecule type" value="Genomic_DNA"/>
</dbReference>
<dbReference type="InterPro" id="IPR050834">
    <property type="entry name" value="Glycosyltransf_2"/>
</dbReference>
<feature type="transmembrane region" description="Helical" evidence="1">
    <location>
        <begin position="292"/>
        <end position="313"/>
    </location>
</feature>
<evidence type="ECO:0000259" key="2">
    <source>
        <dbReference type="Pfam" id="PF00535"/>
    </source>
</evidence>
<comment type="caution">
    <text evidence="3">The sequence shown here is derived from an EMBL/GenBank/DDBJ whole genome shotgun (WGS) entry which is preliminary data.</text>
</comment>
<keyword evidence="1" id="KW-0812">Transmembrane</keyword>
<feature type="transmembrane region" description="Helical" evidence="1">
    <location>
        <begin position="238"/>
        <end position="260"/>
    </location>
</feature>
<protein>
    <submittedName>
        <fullName evidence="3">Glycosyltransferase</fullName>
        <ecNumber evidence="3">2.4.-.-</ecNumber>
    </submittedName>
</protein>
<evidence type="ECO:0000313" key="3">
    <source>
        <dbReference type="EMBL" id="MFH6986095.1"/>
    </source>
</evidence>
<feature type="domain" description="Glycosyltransferase 2-like" evidence="2">
    <location>
        <begin position="5"/>
        <end position="166"/>
    </location>
</feature>
<evidence type="ECO:0000256" key="1">
    <source>
        <dbReference type="SAM" id="Phobius"/>
    </source>
</evidence>
<dbReference type="RefSeq" id="WP_395419603.1">
    <property type="nucleotide sequence ID" value="NZ_JBIPKE010000020.1"/>
</dbReference>
<proteinExistence type="predicted"/>
<keyword evidence="4" id="KW-1185">Reference proteome</keyword>
<dbReference type="Proteomes" id="UP001610063">
    <property type="component" value="Unassembled WGS sequence"/>
</dbReference>
<dbReference type="InterPro" id="IPR001173">
    <property type="entry name" value="Glyco_trans_2-like"/>
</dbReference>
<keyword evidence="1" id="KW-0472">Membrane</keyword>
<dbReference type="GO" id="GO:0016757">
    <property type="term" value="F:glycosyltransferase activity"/>
    <property type="evidence" value="ECO:0007669"/>
    <property type="project" value="UniProtKB-KW"/>
</dbReference>
<dbReference type="InterPro" id="IPR029044">
    <property type="entry name" value="Nucleotide-diphossugar_trans"/>
</dbReference>
<evidence type="ECO:0000313" key="4">
    <source>
        <dbReference type="Proteomes" id="UP001610063"/>
    </source>
</evidence>
<sequence length="332" mass="37496">MPKYSVIVPVYNRPSEVKELLSTLVNQTFRDFEVIIVEDGSTLKSDSVIAEYQSKLSIAYFIKENEGQGFARNYGFARAKGDYFIVFDSDCLIPSDYFQVVDRYLSSHTVDAFGGPDAAHPSFTVVQKAINQTMTSFFTTGGIRGGASHIGKYHPRSFNMGFSREVYEKTKGYIIPFMGEDMEFSTRLLKEGFQSVLIPEAYVFHKRRTSPTKFFKQLMYFGRARINLSRFHAGQVGLVHLFPLAFTLGLLVSFCLPVFFFDSLGFTGLIGYLFYLSIVFSESLMVNKSLTVAALTPVMTLLQMTGYATGLVYEGIRKLMGIDPNTRYIDLY</sequence>
<dbReference type="EC" id="2.4.-.-" evidence="3"/>
<dbReference type="Pfam" id="PF00535">
    <property type="entry name" value="Glycos_transf_2"/>
    <property type="match status" value="1"/>
</dbReference>
<keyword evidence="1" id="KW-1133">Transmembrane helix</keyword>
<dbReference type="PANTHER" id="PTHR43685">
    <property type="entry name" value="GLYCOSYLTRANSFERASE"/>
    <property type="match status" value="1"/>
</dbReference>
<gene>
    <name evidence="3" type="ORF">ACHKAR_21760</name>
</gene>
<keyword evidence="3" id="KW-0808">Transferase</keyword>
<keyword evidence="3" id="KW-0328">Glycosyltransferase</keyword>
<dbReference type="PANTHER" id="PTHR43685:SF3">
    <property type="entry name" value="SLR2126 PROTEIN"/>
    <property type="match status" value="1"/>
</dbReference>
<name>A0ABW7NEP1_9BACT</name>
<accession>A0ABW7NEP1</accession>
<reference evidence="3 4" key="1">
    <citation type="journal article" date="2013" name="Int. J. Syst. Evol. Microbiol.">
        <title>Marinoscillum luteum sp. nov., isolated from marine sediment.</title>
        <authorList>
            <person name="Cha I.T."/>
            <person name="Park S.J."/>
            <person name="Kim S.J."/>
            <person name="Kim J.G."/>
            <person name="Jung M.Y."/>
            <person name="Shin K.S."/>
            <person name="Kwon K.K."/>
            <person name="Yang S.H."/>
            <person name="Seo Y.S."/>
            <person name="Rhee S.K."/>
        </authorList>
    </citation>
    <scope>NUCLEOTIDE SEQUENCE [LARGE SCALE GENOMIC DNA]</scope>
    <source>
        <strain evidence="3 4">KCTC 23939</strain>
    </source>
</reference>
<organism evidence="3 4">
    <name type="scientific">Marinoscillum luteum</name>
    <dbReference type="NCBI Taxonomy" id="861051"/>
    <lineage>
        <taxon>Bacteria</taxon>
        <taxon>Pseudomonadati</taxon>
        <taxon>Bacteroidota</taxon>
        <taxon>Cytophagia</taxon>
        <taxon>Cytophagales</taxon>
        <taxon>Reichenbachiellaceae</taxon>
        <taxon>Marinoscillum</taxon>
    </lineage>
</organism>
<dbReference type="SUPFAM" id="SSF53448">
    <property type="entry name" value="Nucleotide-diphospho-sugar transferases"/>
    <property type="match status" value="1"/>
</dbReference>